<dbReference type="RefSeq" id="WP_235908834.1">
    <property type="nucleotide sequence ID" value="NZ_VWOX01000012.1"/>
</dbReference>
<protein>
    <recommendedName>
        <fullName evidence="5">Secreted protein</fullName>
    </recommendedName>
</protein>
<keyword evidence="4" id="KW-1185">Reference proteome</keyword>
<keyword evidence="2" id="KW-0732">Signal</keyword>
<feature type="chain" id="PRO_5024342509" description="Secreted protein" evidence="2">
    <location>
        <begin position="28"/>
        <end position="649"/>
    </location>
</feature>
<dbReference type="AlphaFoldDB" id="A0A5M6D203"/>
<accession>A0A5M6D203</accession>
<evidence type="ECO:0000313" key="4">
    <source>
        <dbReference type="Proteomes" id="UP000324479"/>
    </source>
</evidence>
<dbReference type="Proteomes" id="UP000324479">
    <property type="component" value="Unassembled WGS sequence"/>
</dbReference>
<comment type="caution">
    <text evidence="3">The sequence shown here is derived from an EMBL/GenBank/DDBJ whole genome shotgun (WGS) entry which is preliminary data.</text>
</comment>
<dbReference type="EMBL" id="VWOX01000012">
    <property type="protein sequence ID" value="KAA5540640.1"/>
    <property type="molecule type" value="Genomic_DNA"/>
</dbReference>
<evidence type="ECO:0008006" key="5">
    <source>
        <dbReference type="Google" id="ProtNLM"/>
    </source>
</evidence>
<evidence type="ECO:0000313" key="3">
    <source>
        <dbReference type="EMBL" id="KAA5540640.1"/>
    </source>
</evidence>
<evidence type="ECO:0000256" key="1">
    <source>
        <dbReference type="SAM" id="MobiDB-lite"/>
    </source>
</evidence>
<organism evidence="3 4">
    <name type="scientific">Roseiconus nitratireducens</name>
    <dbReference type="NCBI Taxonomy" id="2605748"/>
    <lineage>
        <taxon>Bacteria</taxon>
        <taxon>Pseudomonadati</taxon>
        <taxon>Planctomycetota</taxon>
        <taxon>Planctomycetia</taxon>
        <taxon>Pirellulales</taxon>
        <taxon>Pirellulaceae</taxon>
        <taxon>Roseiconus</taxon>
    </lineage>
</organism>
<name>A0A5M6D203_9BACT</name>
<reference evidence="3 4" key="1">
    <citation type="submission" date="2019-08" db="EMBL/GenBank/DDBJ databases">
        <authorList>
            <person name="Dhanesh K."/>
            <person name="Kumar G."/>
            <person name="Sasikala C."/>
            <person name="Venkata Ramana C."/>
        </authorList>
    </citation>
    <scope>NUCLEOTIDE SEQUENCE [LARGE SCALE GENOMIC DNA]</scope>
    <source>
        <strain evidence="3 4">JC645</strain>
    </source>
</reference>
<proteinExistence type="predicted"/>
<sequence length="649" mass="69142">MTINKTIRKRLRRYALFCLMAATSTVALEHSRFALSGETHDSGPLCGWVDPLPPSDAGDKPIKPRPQANASLPIAFFSVDVSETLSIDTCNYDAWLAGTIGRLATLRDSDPTAPDQGKLQRDRQAKLAGGEDDLLLASEPTDAPAAPGDSKLAAPPTRSTRTSGHFNSTVAAIAAAATAGNPLPFGHWTEPFAMVGPERSHTVEEIRRFQDWFQESHRMISEYASARNQAPADLATVQWPTAQTSTTPASAPVPAGLGNGVSEQVCQGEFAVDGFVPLVDFDGTLPNASTPEADLALNSSDVDVVPETSSEAGTQPEGPQPDQVVIFELVETTPADADSRPDAVKLLDGKPSDPASVSSPLVGGSAIIASIPEAYSPYDLAERDIQSAPSTFDQPQQDDESSFQDLRWADSLFSPTGQPFCMRSIVLSRQSAWSPLSKSVERDDDASSLPTEGAVIAVDEEPLQVAAKESLPPTDGNAWRGSADCLLDEWAWHAGRTLERLAEIGEDFRAPRIGRQVARLASGGERIAAGVADRVATVWPAAAPAMQRIAQPVVQPVARPVARQDAQQEAEPVAPAAGARLLARAEAAERLPDDVEAASVDQRRLAEATATLLQWVDAGQGIVDQVSSRWSDVTRVARYHGGHGDTEQR</sequence>
<evidence type="ECO:0000256" key="2">
    <source>
        <dbReference type="SAM" id="SignalP"/>
    </source>
</evidence>
<feature type="region of interest" description="Disordered" evidence="1">
    <location>
        <begin position="137"/>
        <end position="164"/>
    </location>
</feature>
<feature type="signal peptide" evidence="2">
    <location>
        <begin position="1"/>
        <end position="27"/>
    </location>
</feature>
<gene>
    <name evidence="3" type="ORF">FYK55_19795</name>
</gene>